<dbReference type="EMBL" id="NCSJ02000077">
    <property type="protein sequence ID" value="RFU31362.1"/>
    <property type="molecule type" value="Genomic_DNA"/>
</dbReference>
<dbReference type="AlphaFoldDB" id="A0A3E2HDY0"/>
<name>A0A3E2HDY0_SCYLI</name>
<feature type="region of interest" description="Disordered" evidence="1">
    <location>
        <begin position="122"/>
        <end position="151"/>
    </location>
</feature>
<sequence length="174" mass="18694">MPGAPHEKPADLLWPPAAEVHGGTCGQILSYRPESPLVKWSDTATAAVSLPKTPSLILRSPSPEAKFPSAKSSKAKHIIPLSISSNSEASAPFSFIFLKLNVLDQAESSSFLMAKQKTYKIESSNEEESAQAAQHCYRNEEPEDHISLPISSSLTQLSPAQSLSSPPLARIQSS</sequence>
<proteinExistence type="predicted"/>
<evidence type="ECO:0000313" key="3">
    <source>
        <dbReference type="Proteomes" id="UP000258309"/>
    </source>
</evidence>
<protein>
    <submittedName>
        <fullName evidence="2">Uncharacterized protein</fullName>
    </submittedName>
</protein>
<organism evidence="2 3">
    <name type="scientific">Scytalidium lignicola</name>
    <name type="common">Hyphomycete</name>
    <dbReference type="NCBI Taxonomy" id="5539"/>
    <lineage>
        <taxon>Eukaryota</taxon>
        <taxon>Fungi</taxon>
        <taxon>Dikarya</taxon>
        <taxon>Ascomycota</taxon>
        <taxon>Pezizomycotina</taxon>
        <taxon>Leotiomycetes</taxon>
        <taxon>Leotiomycetes incertae sedis</taxon>
        <taxon>Scytalidium</taxon>
    </lineage>
</organism>
<evidence type="ECO:0000313" key="2">
    <source>
        <dbReference type="EMBL" id="RFU31362.1"/>
    </source>
</evidence>
<accession>A0A3E2HDY0</accession>
<feature type="compositionally biased region" description="Basic and acidic residues" evidence="1">
    <location>
        <begin position="137"/>
        <end position="146"/>
    </location>
</feature>
<reference evidence="2 3" key="1">
    <citation type="submission" date="2018-05" db="EMBL/GenBank/DDBJ databases">
        <title>Draft genome sequence of Scytalidium lignicola DSM 105466, a ubiquitous saprotrophic fungus.</title>
        <authorList>
            <person name="Buettner E."/>
            <person name="Gebauer A.M."/>
            <person name="Hofrichter M."/>
            <person name="Liers C."/>
            <person name="Kellner H."/>
        </authorList>
    </citation>
    <scope>NUCLEOTIDE SEQUENCE [LARGE SCALE GENOMIC DNA]</scope>
    <source>
        <strain evidence="2 3">DSM 105466</strain>
    </source>
</reference>
<dbReference type="Proteomes" id="UP000258309">
    <property type="component" value="Unassembled WGS sequence"/>
</dbReference>
<gene>
    <name evidence="2" type="ORF">B7463_g4959</name>
</gene>
<comment type="caution">
    <text evidence="2">The sequence shown here is derived from an EMBL/GenBank/DDBJ whole genome shotgun (WGS) entry which is preliminary data.</text>
</comment>
<feature type="non-terminal residue" evidence="2">
    <location>
        <position position="174"/>
    </location>
</feature>
<keyword evidence="3" id="KW-1185">Reference proteome</keyword>
<feature type="non-terminal residue" evidence="2">
    <location>
        <position position="1"/>
    </location>
</feature>
<evidence type="ECO:0000256" key="1">
    <source>
        <dbReference type="SAM" id="MobiDB-lite"/>
    </source>
</evidence>